<evidence type="ECO:0000313" key="3">
    <source>
        <dbReference type="Proteomes" id="UP000285456"/>
    </source>
</evidence>
<feature type="domain" description="HD/PDEase" evidence="1">
    <location>
        <begin position="22"/>
        <end position="135"/>
    </location>
</feature>
<dbReference type="AlphaFoldDB" id="A0A417YFZ1"/>
<protein>
    <submittedName>
        <fullName evidence="2">HD domain-containing protein</fullName>
    </submittedName>
</protein>
<dbReference type="InterPro" id="IPR006674">
    <property type="entry name" value="HD_domain"/>
</dbReference>
<accession>A0A417YFZ1</accession>
<reference evidence="2 3" key="1">
    <citation type="journal article" date="2007" name="Int. J. Syst. Evol. Microbiol.">
        <title>Oceanobacillus profundus sp. nov., isolated from a deep-sea sediment core.</title>
        <authorList>
            <person name="Kim Y.G."/>
            <person name="Choi D.H."/>
            <person name="Hyun S."/>
            <person name="Cho B.C."/>
        </authorList>
    </citation>
    <scope>NUCLEOTIDE SEQUENCE [LARGE SCALE GENOMIC DNA]</scope>
    <source>
        <strain evidence="2 3">DSM 18246</strain>
    </source>
</reference>
<dbReference type="PANTHER" id="PTHR33594">
    <property type="entry name" value="SUPERFAMILY HYDROLASE, PUTATIVE (AFU_ORTHOLOGUE AFUA_1G03035)-RELATED"/>
    <property type="match status" value="1"/>
</dbReference>
<dbReference type="CDD" id="cd00077">
    <property type="entry name" value="HDc"/>
    <property type="match status" value="1"/>
</dbReference>
<proteinExistence type="predicted"/>
<dbReference type="SMART" id="SM00471">
    <property type="entry name" value="HDc"/>
    <property type="match status" value="1"/>
</dbReference>
<evidence type="ECO:0000259" key="1">
    <source>
        <dbReference type="SMART" id="SM00471"/>
    </source>
</evidence>
<evidence type="ECO:0000313" key="2">
    <source>
        <dbReference type="EMBL" id="RHW31626.1"/>
    </source>
</evidence>
<sequence length="196" mass="22665">MEKEVQIKHIRDYVFTLFQADESGHDYFHMERVARISRKIAEVEQANVFLCEAAAWLHDVGDKKLFHNPNEAIEEMNTFLCDISLNKIQINEINHIISGISFSKGIAVPDTLEGRIVQDADRLDAIGAIGIARTFAFGGANQQLMYHPNSKSTSIQHFYDKLLTLKDLMHTESAREMAKERHQYMESFLKQFFQEW</sequence>
<dbReference type="Pfam" id="PF01966">
    <property type="entry name" value="HD"/>
    <property type="match status" value="1"/>
</dbReference>
<dbReference type="Proteomes" id="UP000285456">
    <property type="component" value="Unassembled WGS sequence"/>
</dbReference>
<dbReference type="SUPFAM" id="SSF109604">
    <property type="entry name" value="HD-domain/PDEase-like"/>
    <property type="match status" value="1"/>
</dbReference>
<dbReference type="PANTHER" id="PTHR33594:SF1">
    <property type="entry name" value="HD_PDEASE DOMAIN-CONTAINING PROTEIN"/>
    <property type="match status" value="1"/>
</dbReference>
<comment type="caution">
    <text evidence="2">The sequence shown here is derived from an EMBL/GenBank/DDBJ whole genome shotgun (WGS) entry which is preliminary data.</text>
</comment>
<name>A0A417YFZ1_9BACI</name>
<dbReference type="InterPro" id="IPR003607">
    <property type="entry name" value="HD/PDEase_dom"/>
</dbReference>
<dbReference type="Gene3D" id="1.20.58.1910">
    <property type="match status" value="1"/>
</dbReference>
<keyword evidence="3" id="KW-1185">Reference proteome</keyword>
<organism evidence="2 3">
    <name type="scientific">Oceanobacillus profundus</name>
    <dbReference type="NCBI Taxonomy" id="372463"/>
    <lineage>
        <taxon>Bacteria</taxon>
        <taxon>Bacillati</taxon>
        <taxon>Bacillota</taxon>
        <taxon>Bacilli</taxon>
        <taxon>Bacillales</taxon>
        <taxon>Bacillaceae</taxon>
        <taxon>Oceanobacillus</taxon>
    </lineage>
</organism>
<dbReference type="RefSeq" id="WP_095309065.1">
    <property type="nucleotide sequence ID" value="NZ_JAMAWL010000001.1"/>
</dbReference>
<dbReference type="Gene3D" id="1.10.472.50">
    <property type="entry name" value="HD-domain/PDEase-like"/>
    <property type="match status" value="1"/>
</dbReference>
<gene>
    <name evidence="2" type="ORF">D1B32_12965</name>
</gene>
<dbReference type="EMBL" id="QWEH01000008">
    <property type="protein sequence ID" value="RHW31626.1"/>
    <property type="molecule type" value="Genomic_DNA"/>
</dbReference>
<dbReference type="OrthoDB" id="9797344at2"/>